<dbReference type="Proteomes" id="UP001162162">
    <property type="component" value="Unassembled WGS sequence"/>
</dbReference>
<dbReference type="SUPFAM" id="SSF52540">
    <property type="entry name" value="P-loop containing nucleoside triphosphate hydrolases"/>
    <property type="match status" value="2"/>
</dbReference>
<dbReference type="InterPro" id="IPR017871">
    <property type="entry name" value="ABC_transporter-like_CS"/>
</dbReference>
<dbReference type="CDD" id="cd03250">
    <property type="entry name" value="ABCC_MRP_domain1"/>
    <property type="match status" value="1"/>
</dbReference>
<dbReference type="GO" id="GO:0016887">
    <property type="term" value="F:ATP hydrolysis activity"/>
    <property type="evidence" value="ECO:0007669"/>
    <property type="project" value="InterPro"/>
</dbReference>
<keyword evidence="2" id="KW-0813">Transport</keyword>
<dbReference type="PANTHER" id="PTHR24223">
    <property type="entry name" value="ATP-BINDING CASSETTE SUB-FAMILY C"/>
    <property type="match status" value="1"/>
</dbReference>
<gene>
    <name evidence="13" type="ORF">NQ318_000781</name>
</gene>
<evidence type="ECO:0000259" key="12">
    <source>
        <dbReference type="PROSITE" id="PS50929"/>
    </source>
</evidence>
<dbReference type="FunFam" id="3.40.50.300:FF:000163">
    <property type="entry name" value="Multidrug resistance-associated protein member 4"/>
    <property type="match status" value="1"/>
</dbReference>
<evidence type="ECO:0000256" key="8">
    <source>
        <dbReference type="ARBA" id="ARBA00023136"/>
    </source>
</evidence>
<dbReference type="Gene3D" id="3.40.50.300">
    <property type="entry name" value="P-loop containing nucleotide triphosphate hydrolases"/>
    <property type="match status" value="2"/>
</dbReference>
<dbReference type="PROSITE" id="PS00211">
    <property type="entry name" value="ABC_TRANSPORTER_1"/>
    <property type="match status" value="1"/>
</dbReference>
<feature type="transmembrane region" description="Helical" evidence="10">
    <location>
        <begin position="66"/>
        <end position="87"/>
    </location>
</feature>
<feature type="transmembrane region" description="Helical" evidence="10">
    <location>
        <begin position="701"/>
        <end position="729"/>
    </location>
</feature>
<dbReference type="EMBL" id="JAPWTK010000047">
    <property type="protein sequence ID" value="KAJ8954547.1"/>
    <property type="molecule type" value="Genomic_DNA"/>
</dbReference>
<comment type="caution">
    <text evidence="13">The sequence shown here is derived from an EMBL/GenBank/DDBJ whole genome shotgun (WGS) entry which is preliminary data.</text>
</comment>
<evidence type="ECO:0000259" key="11">
    <source>
        <dbReference type="PROSITE" id="PS50893"/>
    </source>
</evidence>
<keyword evidence="14" id="KW-1185">Reference proteome</keyword>
<evidence type="ECO:0000256" key="5">
    <source>
        <dbReference type="ARBA" id="ARBA00022741"/>
    </source>
</evidence>
<accession>A0AAV8YUG1</accession>
<dbReference type="GO" id="GO:0140359">
    <property type="term" value="F:ABC-type transporter activity"/>
    <property type="evidence" value="ECO:0007669"/>
    <property type="project" value="InterPro"/>
</dbReference>
<dbReference type="GO" id="GO:0005524">
    <property type="term" value="F:ATP binding"/>
    <property type="evidence" value="ECO:0007669"/>
    <property type="project" value="UniProtKB-KW"/>
</dbReference>
<protein>
    <submittedName>
        <fullName evidence="13">Uncharacterized protein</fullName>
    </submittedName>
</protein>
<feature type="transmembrane region" description="Helical" evidence="10">
    <location>
        <begin position="357"/>
        <end position="382"/>
    </location>
</feature>
<evidence type="ECO:0000256" key="1">
    <source>
        <dbReference type="ARBA" id="ARBA00004141"/>
    </source>
</evidence>
<feature type="transmembrane region" description="Helical" evidence="10">
    <location>
        <begin position="992"/>
        <end position="1013"/>
    </location>
</feature>
<keyword evidence="7 10" id="KW-1133">Transmembrane helix</keyword>
<feature type="transmembrane region" description="Helical" evidence="10">
    <location>
        <begin position="881"/>
        <end position="901"/>
    </location>
</feature>
<feature type="domain" description="ABC transporter" evidence="11">
    <location>
        <begin position="1056"/>
        <end position="1274"/>
    </location>
</feature>
<evidence type="ECO:0000256" key="6">
    <source>
        <dbReference type="ARBA" id="ARBA00022840"/>
    </source>
</evidence>
<dbReference type="SMART" id="SM00382">
    <property type="entry name" value="AAA"/>
    <property type="match status" value="2"/>
</dbReference>
<dbReference type="InterPro" id="IPR003439">
    <property type="entry name" value="ABC_transporter-like_ATP-bd"/>
</dbReference>
<dbReference type="PANTHER" id="PTHR24223:SF448">
    <property type="entry name" value="FI20146P1-RELATED"/>
    <property type="match status" value="1"/>
</dbReference>
<feature type="non-terminal residue" evidence="13">
    <location>
        <position position="1284"/>
    </location>
</feature>
<dbReference type="PROSITE" id="PS50893">
    <property type="entry name" value="ABC_TRANSPORTER_2"/>
    <property type="match status" value="2"/>
</dbReference>
<organism evidence="13 14">
    <name type="scientific">Aromia moschata</name>
    <dbReference type="NCBI Taxonomy" id="1265417"/>
    <lineage>
        <taxon>Eukaryota</taxon>
        <taxon>Metazoa</taxon>
        <taxon>Ecdysozoa</taxon>
        <taxon>Arthropoda</taxon>
        <taxon>Hexapoda</taxon>
        <taxon>Insecta</taxon>
        <taxon>Pterygota</taxon>
        <taxon>Neoptera</taxon>
        <taxon>Endopterygota</taxon>
        <taxon>Coleoptera</taxon>
        <taxon>Polyphaga</taxon>
        <taxon>Cucujiformia</taxon>
        <taxon>Chrysomeloidea</taxon>
        <taxon>Cerambycidae</taxon>
        <taxon>Cerambycinae</taxon>
        <taxon>Callichromatini</taxon>
        <taxon>Aromia</taxon>
    </lineage>
</organism>
<dbReference type="FunFam" id="3.40.50.300:FF:000973">
    <property type="entry name" value="Multidrug resistance-associated protein 4"/>
    <property type="match status" value="1"/>
</dbReference>
<name>A0AAV8YUG1_9CUCU</name>
<feature type="region of interest" description="Disordered" evidence="9">
    <location>
        <begin position="660"/>
        <end position="679"/>
    </location>
</feature>
<evidence type="ECO:0000256" key="9">
    <source>
        <dbReference type="SAM" id="MobiDB-lite"/>
    </source>
</evidence>
<dbReference type="CDD" id="cd18579">
    <property type="entry name" value="ABC_6TM_ABCC_D1"/>
    <property type="match status" value="1"/>
</dbReference>
<dbReference type="InterPro" id="IPR050173">
    <property type="entry name" value="ABC_transporter_C-like"/>
</dbReference>
<dbReference type="InterPro" id="IPR003593">
    <property type="entry name" value="AAA+_ATPase"/>
</dbReference>
<feature type="domain" description="ABC transmembrane type-1" evidence="12">
    <location>
        <begin position="705"/>
        <end position="1021"/>
    </location>
</feature>
<feature type="domain" description="ABC transmembrane type-1" evidence="12">
    <location>
        <begin position="78"/>
        <end position="389"/>
    </location>
</feature>
<feature type="transmembrane region" description="Helical" evidence="10">
    <location>
        <begin position="331"/>
        <end position="351"/>
    </location>
</feature>
<dbReference type="Pfam" id="PF00664">
    <property type="entry name" value="ABC_membrane"/>
    <property type="match status" value="3"/>
</dbReference>
<evidence type="ECO:0000313" key="14">
    <source>
        <dbReference type="Proteomes" id="UP001162162"/>
    </source>
</evidence>
<dbReference type="CDD" id="cd03244">
    <property type="entry name" value="ABCC_MRP_domain2"/>
    <property type="match status" value="1"/>
</dbReference>
<dbReference type="InterPro" id="IPR027417">
    <property type="entry name" value="P-loop_NTPase"/>
</dbReference>
<feature type="transmembrane region" description="Helical" evidence="10">
    <location>
        <begin position="119"/>
        <end position="142"/>
    </location>
</feature>
<sequence>MEEDESLLAQKKKHPWLLPYFVKGYKRQLTENDLCGVMKSHDSVRLGDKLEAAWDDQVARKKNPSLLIALIKVFYVELSLYGILYLIQEFIVKLSQPVLITRFLRFYEPNQTDMHIEDAYMYAGLIVLFAFANVMCIHHYYFCVMHLGLKIRVATCSLIYRKALKLNKSAFASTTVGQIVNLLSNDVGRFDYAVTYIHNLWVAPIETAVIMYFLYDYVGPTGLTGVSFLILFILPQIHRAETICDDESRPEELQQIKEALTKNGYKEKDIDRCICGKKISDYRSRTAKCTDERVRLMGEIINGIQVIKLYAWETAFAKMIEKSRKMEMKQIWATSIIRAIMNTCISVLHRSAIYLCIIVYVLTGSVITATYAYTIASFYSILRQVITMFLPRAVTQFAETRISLKRIEKFLCNEEQILSRANNNSIFASNQQKQPLKTVIDKGVHLENVSVKWSNSAEYVLENINFHADSAKLVAIVGRVGGGKTALLYTILKELATVEGSVEVEGSVSYASQEPWLFDGNIRQNILCETDFNSLPYGDKTLMGDLSGGQRSRVSLARTIYKDADIYLLDDPLSSVDTRVGNHIFEQCIRGYLKKKCVVLVTNQLQYLKNVDTIYLIRNGNVQAEGSYDELRKIGDEFTDLLIESNDEDNEEADTQLLDNTKDVMEERKDGDKPIQEREQRSTGKISKAVYKSYIQAGGSWCLAIMVLLSFFVAQVLAVLADYFIILWVNLEQWRSQHMIRRNSIFSISYDTLKGARNYSLDNTVKHSIYNTLNPIITENVSLLIYSLLIISSVILAFTRSLYFFKYCVRASTKLHNVMFKRIIKAPMKFFNTNPAGRILNRFSKDIGSVDEMLPQIIADTLQIALILLSTSVVVGILYPWILLLTVLIVIIFYYIRLVFFSYQHGLKTNRGCNPIYTHLRSSVQGLTTIRALGVQDMLKRRFDDYQNQYTASCFLSLGANRSFGFWLDFHCVVYTAFIVISILVIKSEIFAGNVGFALTEAVALTGTFQWGIRQWSEMENQMTSVERIQEYIDITSEKDGKTRKLSKSWPEVGHLKFNQLCLRYVSHNVLDNLTFEVKAKEKIGIVGRTGAGKSSIITAIFRLADTDGQILIDNVDIKEIPLNTLRSKISIIPQEPILFSGTIRMNLDPFGKYTDDMIWTALEHVELKKNNKRSPFRVGQRQLLCLARAIIHKNKILVMDEATANVDQYTDELIQKAVRKNFKDCTVLTIAHRIHTIIDSDKVLVMDDGRVAEYDHPYKLLQNEGGLFSELVSQTGRATAKFL</sequence>
<keyword evidence="4" id="KW-0677">Repeat</keyword>
<dbReference type="Pfam" id="PF00005">
    <property type="entry name" value="ABC_tran"/>
    <property type="match status" value="2"/>
</dbReference>
<keyword evidence="6" id="KW-0067">ATP-binding</keyword>
<dbReference type="Gene3D" id="1.20.1560.10">
    <property type="entry name" value="ABC transporter type 1, transmembrane domain"/>
    <property type="match status" value="2"/>
</dbReference>
<dbReference type="InterPro" id="IPR011527">
    <property type="entry name" value="ABC1_TM_dom"/>
</dbReference>
<dbReference type="PROSITE" id="PS50929">
    <property type="entry name" value="ABC_TM1F"/>
    <property type="match status" value="2"/>
</dbReference>
<evidence type="ECO:0000256" key="4">
    <source>
        <dbReference type="ARBA" id="ARBA00022737"/>
    </source>
</evidence>
<reference evidence="13" key="1">
    <citation type="journal article" date="2023" name="Insect Mol. Biol.">
        <title>Genome sequencing provides insights into the evolution of gene families encoding plant cell wall-degrading enzymes in longhorned beetles.</title>
        <authorList>
            <person name="Shin N.R."/>
            <person name="Okamura Y."/>
            <person name="Kirsch R."/>
            <person name="Pauchet Y."/>
        </authorList>
    </citation>
    <scope>NUCLEOTIDE SEQUENCE</scope>
    <source>
        <strain evidence="13">AMC_N1</strain>
    </source>
</reference>
<keyword evidence="5" id="KW-0547">Nucleotide-binding</keyword>
<keyword evidence="3 10" id="KW-0812">Transmembrane</keyword>
<dbReference type="InterPro" id="IPR044746">
    <property type="entry name" value="ABCC_6TM_D1"/>
</dbReference>
<keyword evidence="8 10" id="KW-0472">Membrane</keyword>
<dbReference type="InterPro" id="IPR036640">
    <property type="entry name" value="ABC1_TM_sf"/>
</dbReference>
<evidence type="ECO:0000256" key="3">
    <source>
        <dbReference type="ARBA" id="ARBA00022692"/>
    </source>
</evidence>
<evidence type="ECO:0000256" key="7">
    <source>
        <dbReference type="ARBA" id="ARBA00022989"/>
    </source>
</evidence>
<evidence type="ECO:0000313" key="13">
    <source>
        <dbReference type="EMBL" id="KAJ8954547.1"/>
    </source>
</evidence>
<evidence type="ECO:0000256" key="10">
    <source>
        <dbReference type="SAM" id="Phobius"/>
    </source>
</evidence>
<comment type="subcellular location">
    <subcellularLocation>
        <location evidence="1">Membrane</location>
        <topology evidence="1">Multi-pass membrane protein</topology>
    </subcellularLocation>
</comment>
<dbReference type="FunFam" id="1.20.1560.10:FF:000014">
    <property type="entry name" value="Multidrug resistance-associated protein member 4"/>
    <property type="match status" value="1"/>
</dbReference>
<feature type="transmembrane region" description="Helical" evidence="10">
    <location>
        <begin position="966"/>
        <end position="986"/>
    </location>
</feature>
<evidence type="ECO:0000256" key="2">
    <source>
        <dbReference type="ARBA" id="ARBA00022448"/>
    </source>
</evidence>
<dbReference type="SUPFAM" id="SSF90123">
    <property type="entry name" value="ABC transporter transmembrane region"/>
    <property type="match status" value="3"/>
</dbReference>
<dbReference type="GO" id="GO:0016020">
    <property type="term" value="C:membrane"/>
    <property type="evidence" value="ECO:0007669"/>
    <property type="project" value="UniProtKB-SubCell"/>
</dbReference>
<feature type="transmembrane region" description="Helical" evidence="10">
    <location>
        <begin position="783"/>
        <end position="805"/>
    </location>
</feature>
<feature type="domain" description="ABC transporter" evidence="11">
    <location>
        <begin position="444"/>
        <end position="644"/>
    </location>
</feature>
<proteinExistence type="predicted"/>